<organism evidence="5">
    <name type="scientific">Anthurium amnicola</name>
    <dbReference type="NCBI Taxonomy" id="1678845"/>
    <lineage>
        <taxon>Eukaryota</taxon>
        <taxon>Viridiplantae</taxon>
        <taxon>Streptophyta</taxon>
        <taxon>Embryophyta</taxon>
        <taxon>Tracheophyta</taxon>
        <taxon>Spermatophyta</taxon>
        <taxon>Magnoliopsida</taxon>
        <taxon>Liliopsida</taxon>
        <taxon>Araceae</taxon>
        <taxon>Pothoideae</taxon>
        <taxon>Potheae</taxon>
        <taxon>Anthurium</taxon>
    </lineage>
</organism>
<protein>
    <recommendedName>
        <fullName evidence="2">DUF4378 domain-containing protein</fullName>
    </recommendedName>
</protein>
<feature type="domain" description="DUF4378" evidence="2">
    <location>
        <begin position="791"/>
        <end position="937"/>
    </location>
</feature>
<evidence type="ECO:0000259" key="2">
    <source>
        <dbReference type="Pfam" id="PF14309"/>
    </source>
</evidence>
<gene>
    <name evidence="3" type="ORF">g.85329</name>
    <name evidence="5" type="ORF">g.85330</name>
    <name evidence="4" type="ORF">g.85332</name>
</gene>
<evidence type="ECO:0000313" key="4">
    <source>
        <dbReference type="EMBL" id="JAT47231.1"/>
    </source>
</evidence>
<dbReference type="InterPro" id="IPR025486">
    <property type="entry name" value="DUF4378"/>
</dbReference>
<sequence>MAKKTKKQCSRSEKNTGCMSGLISIFDFRRGHSTRRLLSNRRHGSARHANTAGSGSSWGSLNLLTGSDEKPKKLNDVDRREESGDLGTSVKILMEEEMSGVQRSKKTPKVDTEQIRHNEIGHEKNHRKTKEISVLPCNLHLNDKSSVRVHDKSNNVSAIERFSYKLHLAAVLEKFCGDKHECQRLLMDLKSRTGSCPSQESGGSLLCDFLQQPDSQVVQDHSTLHKVLIEIAEVLINQDAKAILSETSHQLEELLNASDILSAREILLKLFQDPSLILLRCIQEIKNDQEGKSSKPESCELLEECHASSRQCEESVSHKTLQKKNVHNFFLKKDKLQEEKVSNGNDSAQPLNKIVVLKPTPPRNQNSSNAINPISSQSCDNLGPVADSEGIASHFSLKEIKRRLKNVIGDSKKGQHILSMDGILHRIPYESQSPGETGSLLKDGVQTMSKRKTSHSKEQTSQLSSNSKKKDNKLKLKETQSSITHEAAFQNQKMSIETTPTSGHTEHNFKQEARKHLVDLLNIVDGEANSPAMQISKPLGRILSLSDYNLSSPRLSPGREKETSLSPRQMRFSPLWQSKQENEIPLSPLREIIVDSPGIGTRRTLDQVCDSNDADTQIQNISGGEISEQEDISIREISSPKGCTEIVESLDTEHTQECNSSDVPSGDGPTTDAEETREEERPLSPRANSSEMSQTVTISTPTTPVTVLVPNIGSPDSIIEKPERPSPVSILEPLFTEEVSSPVDSTDRDVDFPAQPCHIHFEEYETSVLVPTRSGHEINRKTYLEDKESSFEYVRAVLEASGLIQDGLWERCHSSSPLLSPSLYDEVEYSSDEFPDDLRHLFDSINEVLEVIREKIVCCTPWVSFAKPSIQPILSGEYFFKEVWKSVDLLLLSESPHTLDQIVGKDMEVGTWMDVQPEFEGVGTDIGDAILVDIMEEILPEFLD</sequence>
<proteinExistence type="predicted"/>
<dbReference type="AlphaFoldDB" id="A0A1D1Z8L6"/>
<evidence type="ECO:0000256" key="1">
    <source>
        <dbReference type="SAM" id="MobiDB-lite"/>
    </source>
</evidence>
<evidence type="ECO:0000313" key="5">
    <source>
        <dbReference type="EMBL" id="JAT63238.1"/>
    </source>
</evidence>
<feature type="compositionally biased region" description="Low complexity" evidence="1">
    <location>
        <begin position="53"/>
        <end position="66"/>
    </location>
</feature>
<dbReference type="EMBL" id="GDJX01020968">
    <property type="protein sequence ID" value="JAT46968.1"/>
    <property type="molecule type" value="Transcribed_RNA"/>
</dbReference>
<dbReference type="EMBL" id="GDJX01004698">
    <property type="protein sequence ID" value="JAT63238.1"/>
    <property type="molecule type" value="Transcribed_RNA"/>
</dbReference>
<dbReference type="PANTHER" id="PTHR47212:SF4">
    <property type="entry name" value="ADHESIN-LIKE PROTEIN, PUTATIVE (DUF3741)-RELATED"/>
    <property type="match status" value="1"/>
</dbReference>
<name>A0A1D1Z8L6_9ARAE</name>
<dbReference type="EMBL" id="GDJX01020705">
    <property type="protein sequence ID" value="JAT47231.1"/>
    <property type="molecule type" value="Transcribed_RNA"/>
</dbReference>
<accession>A0A1D1Z8L6</accession>
<dbReference type="Pfam" id="PF14309">
    <property type="entry name" value="DUF4378"/>
    <property type="match status" value="1"/>
</dbReference>
<feature type="region of interest" description="Disordered" evidence="1">
    <location>
        <begin position="39"/>
        <end position="85"/>
    </location>
</feature>
<feature type="compositionally biased region" description="Basic and acidic residues" evidence="1">
    <location>
        <begin position="67"/>
        <end position="83"/>
    </location>
</feature>
<evidence type="ECO:0000313" key="3">
    <source>
        <dbReference type="EMBL" id="JAT46968.1"/>
    </source>
</evidence>
<dbReference type="PANTHER" id="PTHR47212">
    <property type="entry name" value="ADHESIN-LIKE PROTEIN, PUTATIVE (DUF3741)-RELATED"/>
    <property type="match status" value="1"/>
</dbReference>
<feature type="region of interest" description="Disordered" evidence="1">
    <location>
        <begin position="429"/>
        <end position="479"/>
    </location>
</feature>
<reference evidence="5" key="1">
    <citation type="submission" date="2015-07" db="EMBL/GenBank/DDBJ databases">
        <title>Transcriptome Assembly of Anthurium amnicola.</title>
        <authorList>
            <person name="Suzuki J."/>
        </authorList>
    </citation>
    <scope>NUCLEOTIDE SEQUENCE</scope>
</reference>
<feature type="region of interest" description="Disordered" evidence="1">
    <location>
        <begin position="652"/>
        <end position="698"/>
    </location>
</feature>